<feature type="compositionally biased region" description="Acidic residues" evidence="1">
    <location>
        <begin position="9"/>
        <end position="19"/>
    </location>
</feature>
<dbReference type="RefSeq" id="WP_156267054.1">
    <property type="nucleotide sequence ID" value="NZ_WOGU01000002.1"/>
</dbReference>
<reference evidence="3 4" key="1">
    <citation type="submission" date="2019-12" db="EMBL/GenBank/DDBJ databases">
        <authorList>
            <person name="Shi Y."/>
        </authorList>
    </citation>
    <scope>NUCLEOTIDE SEQUENCE [LARGE SCALE GENOMIC DNA]</scope>
    <source>
        <strain evidence="3 4">JCM 17929</strain>
    </source>
</reference>
<name>A0A6N8GME4_9MICC</name>
<keyword evidence="2" id="KW-0472">Membrane</keyword>
<evidence type="ECO:0000256" key="2">
    <source>
        <dbReference type="SAM" id="Phobius"/>
    </source>
</evidence>
<protein>
    <submittedName>
        <fullName evidence="3">Uncharacterized protein</fullName>
    </submittedName>
</protein>
<comment type="caution">
    <text evidence="3">The sequence shown here is derived from an EMBL/GenBank/DDBJ whole genome shotgun (WGS) entry which is preliminary data.</text>
</comment>
<feature type="region of interest" description="Disordered" evidence="1">
    <location>
        <begin position="1"/>
        <end position="76"/>
    </location>
</feature>
<keyword evidence="4" id="KW-1185">Reference proteome</keyword>
<proteinExistence type="predicted"/>
<feature type="transmembrane region" description="Helical" evidence="2">
    <location>
        <begin position="83"/>
        <end position="104"/>
    </location>
</feature>
<evidence type="ECO:0000256" key="1">
    <source>
        <dbReference type="SAM" id="MobiDB-lite"/>
    </source>
</evidence>
<sequence length="105" mass="11433">MLTPPPLDPEPEFTPEPEPDPVSPEPVAVEDPQLEPVAEEPSLTSDEPVVIPPPVPDHPSLIRDAQPPANDKTNGCHGLTKKAWVLGALTFIFLALTLVLWMFIQ</sequence>
<accession>A0A6N8GME4</accession>
<evidence type="ECO:0000313" key="4">
    <source>
        <dbReference type="Proteomes" id="UP000436989"/>
    </source>
</evidence>
<dbReference type="EMBL" id="WOGU01000002">
    <property type="protein sequence ID" value="MUN62115.1"/>
    <property type="molecule type" value="Genomic_DNA"/>
</dbReference>
<evidence type="ECO:0000313" key="3">
    <source>
        <dbReference type="EMBL" id="MUN62115.1"/>
    </source>
</evidence>
<keyword evidence="2" id="KW-0812">Transmembrane</keyword>
<dbReference type="AlphaFoldDB" id="A0A6N8GME4"/>
<gene>
    <name evidence="3" type="ORF">GMA12_02970</name>
</gene>
<dbReference type="Proteomes" id="UP000436989">
    <property type="component" value="Unassembled WGS sequence"/>
</dbReference>
<organism evidence="3 4">
    <name type="scientific">Kocuria sediminis</name>
    <dbReference type="NCBI Taxonomy" id="1038857"/>
    <lineage>
        <taxon>Bacteria</taxon>
        <taxon>Bacillati</taxon>
        <taxon>Actinomycetota</taxon>
        <taxon>Actinomycetes</taxon>
        <taxon>Micrococcales</taxon>
        <taxon>Micrococcaceae</taxon>
        <taxon>Kocuria</taxon>
    </lineage>
</organism>
<keyword evidence="2" id="KW-1133">Transmembrane helix</keyword>